<sequence>MASNPPQFQVEDQTDEDFFDNLVNEEDDFGGPTKSTATTPKAAANNNVLADSNDSDSDDGKAFANLSIDDSGIDSNQEIGAESVAEKKNESDYSKQNVGTESIAENKSESDDWHKKIGSESIPDNKSDLRAGSVFEPSNMSDVKDVIRFEDVKESVDKSSGSVVKEVGWSSFYADSSEQKVTHGFGSYSDFFTDLGENSMEFPGKAEENVNMALNTNGDLKNFSGNQESKADGAIQNSIDYGNYGNRGQYQESQVYGDDGKANGHDLNSSEYWESLYPGWKYDTNTGQWYQVDAVASVQQESSDAASGGDWNVISEKSEVAYLKQSTPSVAGTVMETSTTESVSNWNGQVSHDNNGYPEHMIFDPQYPGWYYDTIAQGWRALDSHNSSQESTVKAHDQQSQNGFVSGDAYLTNSNSLYGEFPQADNYGSQQDSSQSLHDKQGDNYGSQGLGSLSQSGSWAESYGNYHQQGFNMWQPETVANTTTSNLRQNQQVDNFYGSKASVSNHVDQPNTSMQSNPSYDNARQGYGQANGIAGFQSFVPSSGDFNQQFNQAYVKQNEQMQHSHDFYGSEKQGNYPQQSFQSGYQNSYAPNVGRSSAGRPPHALVTFGFGGKLIVMKDNSSLQNSTYGSQGHVGGSISVLNMMEVVTGNTDASISGPGAYDYFHALCQRSFPGPLVGGNVGSRELNKWIDERIANCESPDMDYRKGEVLKLLLSLLKIAYQHYGKLRSPFGSDTTSRESDTPESAVAKLFASAKRNGTQYGALNQCLQNLPSEGQIRATASEVQNLLVSGRKKEALLCAQEGQLWGPALILASQLGEQFYIETVKQMAICQLVAGSPLRTLCLLIAGQPADVFSTEMLANSGIPGAVDMSQQSTHVGANGMLDDWEENLAVITANRTKDDELVIIHLGDCLWKDRSEITAAHICYLVAEANFESYSDTARLCLVGADHWKFPRTYASPEAIQRTELYEYSKALGNSQFILLPFQPYKLLYAYMLAEVGKVSDSLKYCQALLKSLKTGRAPEVEAWKQLVLSLEERIRIHQQGGYTANLAPAKLVGKLLNFFDSTAHRVVGGLPPPAPSISQGSIQSNEQYHQPVGPRVSGSQSTMAMSSLMPSASMEPISEWAADGNRMTMSNRSASEPDFGRTPRQVDSSMEATSSSAEGKTSASGGTSRFSRFGFGSGLLQKTVGLVLRPRSDKQAKLGEKNKFYYDEKLKRWVEEGAEPPAEEAALPPPPTTATFQNGTSDYNLQSALKSESSSTRGRMGVRSRYVDTFNQGKGSPAKAFQSPSIPSVKPAVAANAKFFVPTPASSAEQPMEAIAENVQEENATNEKPSTSSVNDSIQSPASSITKQRFPSMDNIPGGFMTNGNNSSSLPAHSRRTASWSGSFTDSFNPNMTETKPVGEAIGMSPSTFMPNPMNGGSFGDELHEVEL</sequence>
<comment type="caution">
    <text evidence="1">The sequence shown here is derived from an EMBL/GenBank/DDBJ whole genome shotgun (WGS) entry which is preliminary data.</text>
</comment>
<accession>A0ACC1XPT7</accession>
<evidence type="ECO:0000313" key="2">
    <source>
        <dbReference type="Proteomes" id="UP001164539"/>
    </source>
</evidence>
<dbReference type="EMBL" id="CM051401">
    <property type="protein sequence ID" value="KAJ4712744.1"/>
    <property type="molecule type" value="Genomic_DNA"/>
</dbReference>
<gene>
    <name evidence="1" type="ORF">OWV82_014929</name>
</gene>
<evidence type="ECO:0000313" key="1">
    <source>
        <dbReference type="EMBL" id="KAJ4712744.1"/>
    </source>
</evidence>
<keyword evidence="2" id="KW-1185">Reference proteome</keyword>
<organism evidence="1 2">
    <name type="scientific">Melia azedarach</name>
    <name type="common">Chinaberry tree</name>
    <dbReference type="NCBI Taxonomy" id="155640"/>
    <lineage>
        <taxon>Eukaryota</taxon>
        <taxon>Viridiplantae</taxon>
        <taxon>Streptophyta</taxon>
        <taxon>Embryophyta</taxon>
        <taxon>Tracheophyta</taxon>
        <taxon>Spermatophyta</taxon>
        <taxon>Magnoliopsida</taxon>
        <taxon>eudicotyledons</taxon>
        <taxon>Gunneridae</taxon>
        <taxon>Pentapetalae</taxon>
        <taxon>rosids</taxon>
        <taxon>malvids</taxon>
        <taxon>Sapindales</taxon>
        <taxon>Meliaceae</taxon>
        <taxon>Melia</taxon>
    </lineage>
</organism>
<reference evidence="1 2" key="1">
    <citation type="journal article" date="2023" name="Science">
        <title>Complex scaffold remodeling in plant triterpene biosynthesis.</title>
        <authorList>
            <person name="De La Pena R."/>
            <person name="Hodgson H."/>
            <person name="Liu J.C."/>
            <person name="Stephenson M.J."/>
            <person name="Martin A.C."/>
            <person name="Owen C."/>
            <person name="Harkess A."/>
            <person name="Leebens-Mack J."/>
            <person name="Jimenez L.E."/>
            <person name="Osbourn A."/>
            <person name="Sattely E.S."/>
        </authorList>
    </citation>
    <scope>NUCLEOTIDE SEQUENCE [LARGE SCALE GENOMIC DNA]</scope>
    <source>
        <strain evidence="2">cv. JPN11</strain>
        <tissue evidence="1">Leaf</tissue>
    </source>
</reference>
<proteinExistence type="predicted"/>
<dbReference type="Proteomes" id="UP001164539">
    <property type="component" value="Chromosome 8"/>
</dbReference>
<name>A0ACC1XPT7_MELAZ</name>
<protein>
    <submittedName>
        <fullName evidence="1">Protein transport protein sec16</fullName>
    </submittedName>
</protein>